<accession>A0A2W5X5U7</accession>
<evidence type="ECO:0000256" key="1">
    <source>
        <dbReference type="ARBA" id="ARBA00004418"/>
    </source>
</evidence>
<dbReference type="RefSeq" id="WP_304280737.1">
    <property type="nucleotide sequence ID" value="NZ_QFQZ01000067.1"/>
</dbReference>
<comment type="subcellular location">
    <subcellularLocation>
        <location evidence="1">Periplasm</location>
    </subcellularLocation>
</comment>
<sequence>MSLAWYLKRLSNMSPAEIAHRVVEQAKRSASRQKAYGWAAFASDSAKIPSIPGLAAALVRGASAERRTAIAEASARVLAGEFSALGMDWPRRPAEALFPPSVWSLDPVTGKAWRNDQFCFDIAYRHERELGDIKYVWEFNRLQFLQPLAAQVALADDPQALKALNDAIGSWHGANPPFRGLGWNSGIEVGLRAASLIVVTSLCGEKLSVESQRQIREILAASLYWLTRFPSGFSSANNHLIAEAVGEFLICLSMPWAPNAERHRVHAAQVLEVESQKQIFADGAPAEQSPTYGAFSAEMLLIADLAGRLAGAPLKPDVERQLKAFAAFVLWLSNVDGSTPAIGDDDEGRVLTLCAHEKTYADSVAAAILGMYGASAEGLVEKPRLELRDALFSSPAGGGEPLSGARTFANGGYTVVQESRAARRARLVIDHGPLGYLAIAAHGHADANALTLTIDGHDVIVDPGTYLYHSGGEWRDWFRGTRSHSTVTVNGADQSIISGPFNWSHKANGKLELFEDGGASGAWRLQASHDGYKGRFGVTHVRTLEADERGYVVVDRLDAASAGSEPEVEVVFQLAADIEALAIEGGYRLSKQGVFLADLLLDAAGGVSVTSGGALGEGGWVSPQFGVKTPAPRISWRGRMPKTGVRTLVRLG</sequence>
<dbReference type="InterPro" id="IPR012480">
    <property type="entry name" value="Hepar_II_III_C"/>
</dbReference>
<feature type="domain" description="Heparinase II/III-like C-terminal" evidence="5">
    <location>
        <begin position="402"/>
        <end position="639"/>
    </location>
</feature>
<evidence type="ECO:0000256" key="3">
    <source>
        <dbReference type="ARBA" id="ARBA00022764"/>
    </source>
</evidence>
<reference evidence="7 8" key="1">
    <citation type="submission" date="2017-08" db="EMBL/GenBank/DDBJ databases">
        <title>Infants hospitalized years apart are colonized by the same room-sourced microbial strains.</title>
        <authorList>
            <person name="Brooks B."/>
            <person name="Olm M.R."/>
            <person name="Firek B.A."/>
            <person name="Baker R."/>
            <person name="Thomas B.C."/>
            <person name="Morowitz M.J."/>
            <person name="Banfield J.F."/>
        </authorList>
    </citation>
    <scope>NUCLEOTIDE SEQUENCE [LARGE SCALE GENOMIC DNA]</scope>
    <source>
        <strain evidence="7">S2_003_000_R2_4</strain>
    </source>
</reference>
<organism evidence="7 8">
    <name type="scientific">Caulobacter segnis</name>
    <dbReference type="NCBI Taxonomy" id="88688"/>
    <lineage>
        <taxon>Bacteria</taxon>
        <taxon>Pseudomonadati</taxon>
        <taxon>Pseudomonadota</taxon>
        <taxon>Alphaproteobacteria</taxon>
        <taxon>Caulobacterales</taxon>
        <taxon>Caulobacteraceae</taxon>
        <taxon>Caulobacter</taxon>
    </lineage>
</organism>
<dbReference type="Pfam" id="PF07940">
    <property type="entry name" value="Hepar_II_III_C"/>
    <property type="match status" value="1"/>
</dbReference>
<dbReference type="AlphaFoldDB" id="A0A2W5X5U7"/>
<dbReference type="PANTHER" id="PTHR39210">
    <property type="entry name" value="HEPARIN-SULFATE LYASE"/>
    <property type="match status" value="1"/>
</dbReference>
<dbReference type="Gene3D" id="2.70.98.70">
    <property type="match status" value="1"/>
</dbReference>
<keyword evidence="4" id="KW-0456">Lyase</keyword>
<dbReference type="EMBL" id="QFQZ01000067">
    <property type="protein sequence ID" value="PZR32161.1"/>
    <property type="molecule type" value="Genomic_DNA"/>
</dbReference>
<evidence type="ECO:0000256" key="2">
    <source>
        <dbReference type="ARBA" id="ARBA00022729"/>
    </source>
</evidence>
<dbReference type="InterPro" id="IPR031680">
    <property type="entry name" value="Hepar_II_III_N"/>
</dbReference>
<proteinExistence type="predicted"/>
<dbReference type="Gene3D" id="1.50.10.100">
    <property type="entry name" value="Chondroitin AC/alginate lyase"/>
    <property type="match status" value="1"/>
</dbReference>
<dbReference type="GO" id="GO:0042597">
    <property type="term" value="C:periplasmic space"/>
    <property type="evidence" value="ECO:0007669"/>
    <property type="project" value="UniProtKB-SubCell"/>
</dbReference>
<dbReference type="Pfam" id="PF16889">
    <property type="entry name" value="Hepar_II_III_N"/>
    <property type="match status" value="1"/>
</dbReference>
<evidence type="ECO:0000259" key="5">
    <source>
        <dbReference type="Pfam" id="PF07940"/>
    </source>
</evidence>
<dbReference type="InterPro" id="IPR008929">
    <property type="entry name" value="Chondroitin_lyas"/>
</dbReference>
<feature type="domain" description="Heparin-sulfate lyase N-terminal" evidence="6">
    <location>
        <begin position="122"/>
        <end position="344"/>
    </location>
</feature>
<dbReference type="Proteomes" id="UP000249393">
    <property type="component" value="Unassembled WGS sequence"/>
</dbReference>
<evidence type="ECO:0000256" key="4">
    <source>
        <dbReference type="ARBA" id="ARBA00023239"/>
    </source>
</evidence>
<name>A0A2W5X5U7_9CAUL</name>
<comment type="caution">
    <text evidence="7">The sequence shown here is derived from an EMBL/GenBank/DDBJ whole genome shotgun (WGS) entry which is preliminary data.</text>
</comment>
<keyword evidence="2" id="KW-0732">Signal</keyword>
<evidence type="ECO:0000313" key="8">
    <source>
        <dbReference type="Proteomes" id="UP000249393"/>
    </source>
</evidence>
<evidence type="ECO:0000313" key="7">
    <source>
        <dbReference type="EMBL" id="PZR32161.1"/>
    </source>
</evidence>
<evidence type="ECO:0000259" key="6">
    <source>
        <dbReference type="Pfam" id="PF16889"/>
    </source>
</evidence>
<dbReference type="GO" id="GO:0016829">
    <property type="term" value="F:lyase activity"/>
    <property type="evidence" value="ECO:0007669"/>
    <property type="project" value="UniProtKB-KW"/>
</dbReference>
<gene>
    <name evidence="7" type="ORF">DI526_17425</name>
</gene>
<protein>
    <submittedName>
        <fullName evidence="7">Heparinase</fullName>
    </submittedName>
</protein>
<dbReference type="PANTHER" id="PTHR39210:SF1">
    <property type="entry name" value="HEPARIN-SULFATE LYASE"/>
    <property type="match status" value="1"/>
</dbReference>
<keyword evidence="3" id="KW-0574">Periplasm</keyword>